<keyword evidence="2" id="KW-1185">Reference proteome</keyword>
<organism evidence="1 2">
    <name type="scientific">Trichonephila inaurata madagascariensis</name>
    <dbReference type="NCBI Taxonomy" id="2747483"/>
    <lineage>
        <taxon>Eukaryota</taxon>
        <taxon>Metazoa</taxon>
        <taxon>Ecdysozoa</taxon>
        <taxon>Arthropoda</taxon>
        <taxon>Chelicerata</taxon>
        <taxon>Arachnida</taxon>
        <taxon>Araneae</taxon>
        <taxon>Araneomorphae</taxon>
        <taxon>Entelegynae</taxon>
        <taxon>Araneoidea</taxon>
        <taxon>Nephilidae</taxon>
        <taxon>Trichonephila</taxon>
        <taxon>Trichonephila inaurata</taxon>
    </lineage>
</organism>
<dbReference type="AlphaFoldDB" id="A0A8X7CIJ1"/>
<evidence type="ECO:0000313" key="2">
    <source>
        <dbReference type="Proteomes" id="UP000886998"/>
    </source>
</evidence>
<evidence type="ECO:0000313" key="1">
    <source>
        <dbReference type="EMBL" id="GFY74344.1"/>
    </source>
</evidence>
<dbReference type="Proteomes" id="UP000886998">
    <property type="component" value="Unassembled WGS sequence"/>
</dbReference>
<gene>
    <name evidence="1" type="ORF">TNIN_440421</name>
</gene>
<comment type="caution">
    <text evidence="1">The sequence shown here is derived from an EMBL/GenBank/DDBJ whole genome shotgun (WGS) entry which is preliminary data.</text>
</comment>
<protein>
    <submittedName>
        <fullName evidence="1">Uncharacterized protein</fullName>
    </submittedName>
</protein>
<sequence>MVELDWSPELRQVDTSRQKPLRCTALFSISNGGAGLEQELRQSGHQQAKPLHVQPTVPVFISMVELDWSRS</sequence>
<dbReference type="OrthoDB" id="10502217at2759"/>
<name>A0A8X7CIJ1_9ARAC</name>
<reference evidence="1" key="1">
    <citation type="submission" date="2020-08" db="EMBL/GenBank/DDBJ databases">
        <title>Multicomponent nature underlies the extraordinary mechanical properties of spider dragline silk.</title>
        <authorList>
            <person name="Kono N."/>
            <person name="Nakamura H."/>
            <person name="Mori M."/>
            <person name="Yoshida Y."/>
            <person name="Ohtoshi R."/>
            <person name="Malay A.D."/>
            <person name="Moran D.A.P."/>
            <person name="Tomita M."/>
            <person name="Numata K."/>
            <person name="Arakawa K."/>
        </authorList>
    </citation>
    <scope>NUCLEOTIDE SEQUENCE</scope>
</reference>
<proteinExistence type="predicted"/>
<dbReference type="EMBL" id="BMAV01020692">
    <property type="protein sequence ID" value="GFY74344.1"/>
    <property type="molecule type" value="Genomic_DNA"/>
</dbReference>
<accession>A0A8X7CIJ1</accession>